<dbReference type="EMBL" id="JH717845">
    <property type="protein sequence ID" value="EWY87599.1"/>
    <property type="molecule type" value="Genomic_DNA"/>
</dbReference>
<feature type="domain" description="DUF6603" evidence="2">
    <location>
        <begin position="983"/>
        <end position="1498"/>
    </location>
</feature>
<dbReference type="Pfam" id="PF20248">
    <property type="entry name" value="DUF6603"/>
    <property type="match status" value="1"/>
</dbReference>
<gene>
    <name evidence="3" type="ORF">FOYG_11782</name>
</gene>
<accession>W9I3Q9</accession>
<protein>
    <recommendedName>
        <fullName evidence="2">DUF6603 domain-containing protein</fullName>
    </recommendedName>
</protein>
<dbReference type="OrthoDB" id="5352492at2759"/>
<evidence type="ECO:0000313" key="3">
    <source>
        <dbReference type="EMBL" id="EWY87599.1"/>
    </source>
</evidence>
<proteinExistence type="predicted"/>
<reference evidence="3 4" key="1">
    <citation type="submission" date="2011-06" db="EMBL/GenBank/DDBJ databases">
        <title>The Genome Sequence of Fusarium oxysporum FOSC 3-a.</title>
        <authorList>
            <consortium name="The Broad Institute Genome Sequencing Platform"/>
            <person name="Ma L.-J."/>
            <person name="Gale L.R."/>
            <person name="Schwartz D.C."/>
            <person name="Zhou S."/>
            <person name="Corby-Kistler H."/>
            <person name="Young S.K."/>
            <person name="Zeng Q."/>
            <person name="Gargeya S."/>
            <person name="Fitzgerald M."/>
            <person name="Haas B."/>
            <person name="Abouelleil A."/>
            <person name="Alvarado L."/>
            <person name="Arachchi H.M."/>
            <person name="Berlin A."/>
            <person name="Brown A."/>
            <person name="Chapman S.B."/>
            <person name="Chen Z."/>
            <person name="Dunbar C."/>
            <person name="Freedman E."/>
            <person name="Gearin G."/>
            <person name="Gellesch M."/>
            <person name="Goldberg J."/>
            <person name="Griggs A."/>
            <person name="Gujja S."/>
            <person name="Heiman D."/>
            <person name="Howarth C."/>
            <person name="Larson L."/>
            <person name="Lui A."/>
            <person name="MacDonald P.J.P."/>
            <person name="Mehta T."/>
            <person name="Montmayeur A."/>
            <person name="Murphy C."/>
            <person name="Neiman D."/>
            <person name="Pearson M."/>
            <person name="Priest M."/>
            <person name="Roberts A."/>
            <person name="Saif S."/>
            <person name="Shea T."/>
            <person name="Shenoy N."/>
            <person name="Sisk P."/>
            <person name="Stolte C."/>
            <person name="Sykes S."/>
            <person name="Wortman J."/>
            <person name="Nusbaum C."/>
            <person name="Birren B."/>
        </authorList>
    </citation>
    <scope>NUCLEOTIDE SEQUENCE [LARGE SCALE GENOMIC DNA]</scope>
    <source>
        <strain evidence="4">FOSC 3-a</strain>
    </source>
</reference>
<organism evidence="3 4">
    <name type="scientific">Fusarium oxysporum NRRL 32931</name>
    <dbReference type="NCBI Taxonomy" id="660029"/>
    <lineage>
        <taxon>Eukaryota</taxon>
        <taxon>Fungi</taxon>
        <taxon>Dikarya</taxon>
        <taxon>Ascomycota</taxon>
        <taxon>Pezizomycotina</taxon>
        <taxon>Sordariomycetes</taxon>
        <taxon>Hypocreomycetidae</taxon>
        <taxon>Hypocreales</taxon>
        <taxon>Nectriaceae</taxon>
        <taxon>Fusarium</taxon>
        <taxon>Fusarium oxysporum species complex</taxon>
    </lineage>
</organism>
<name>W9I3Q9_FUSOX</name>
<feature type="region of interest" description="Disordered" evidence="1">
    <location>
        <begin position="117"/>
        <end position="142"/>
    </location>
</feature>
<dbReference type="HOGENOM" id="CLU_001050_1_0_1"/>
<evidence type="ECO:0000256" key="1">
    <source>
        <dbReference type="SAM" id="MobiDB-lite"/>
    </source>
</evidence>
<sequence length="1722" mass="188992">MGGPTIAQQSEREFIRAEQATLDFMWPLLWEYSKPTPHKGTNSARQQTKFVKVIASSEGITHQEVIGYPDMTSVYAKRSKGSRKHGDIEYKDVSRKIEKDDSTDLTVPMLKVIGKGVNLGGDSDGGEETDEEDKTKMKLKKEAKESKLKKKVRKGDEEKGDVETFNYQRHWEDDLLITPFTGDRVEPAVQVLALNATANYERETLLLGFSFADLGRSSSSEHAPEIEEESETLAEAWFRDCLGASSIMIDKPPNSVGPDGVTKITITGDQTPLGYDARTNGLILGLETLQNFSLGNLLTMVQYPAEPWVKDLLSDIPLAAPKPGSRSGLWFLPDADLYTVVGVKTSVSDVSSAGKIADLVKRLTDLDIQSIEVIGFAIFEPANMLAESMVMVQSKISLHVTLRDYNAVGLAMVFSDQGIEFTLKLGDTPQLLESCFRWLDSRLSHLNSDQISSYNPTPVNENHTDPVASITKQFDSALKSFCSNYKPRRIQMAVGLDYKVTHFSIDMQSTLDKGAPPGKHVPILFSINWAQGLLNIAGQLWRQQQAAIPFNIDPFKEDFIELKFDLEDAVDGISISRLIDSEKPITFPKGIPSVIKKGYAGVAITDGSPIFTLKGSVVCDIPDLSTDIPAIWLNSLDLHLQYQPSKETFIQFRGLAKVETPPDDKGAYDTIVMRVVVSYDRTDIGRQWRITASARDIKFAGLFSFFREDGSNYSLTDFMSQLAIPRVEVEYLYTPQQPSELSISGRIKLGPILLQMEYKQKKGEEWSFEADVRPDAELQGTEVTMKFLLSGLLDDLDSVPEFITNLALSLDEVKGGRKCYSATRMSASGQTLKYSVFSLKLDVGDFSFTFAQIQRYDTFEATATMKPPTRILRFGITGFPEIADVMVVGNFKPPFDELDKNVKAQPDAEKLSKPPVLLQSGCHFQVLLHESSTPTLVLDYAFRKSKQSPQYDRDGKLIHLPQATGDSGEPASVQGDTVVAPLTKTSGPLSVRSISVKATSASRIVITIDGSVTLGPVGLALLGFAVGLDFATVKNPSQLMNAKPDFSLDGMAVVFDRAPVRLAGLFSRAAKQEGAEYRGGIAITVGSWSAIAMGAYEELQTYKSLFAFGVIQGPLVEFGCAEIKGVAGGFGYNSHLTLPDVDHVTNFPLVAMNKGLAEPKGDIMLQLVELTSGPGMQCITPEKDSLWLAAGISIKALQVLDVLAVLALDPSSDPKFGLIAEATAIIPKGVDREKAFVVIELHLIAVVDPGHGLLTVTGQLTPRSYILSPSCSVTGGFCIAYFFEGSGHEGDWVLSIGGYHPSFQIPAHYPPTPPRLGISWVYDNKLSITGEAYFAITPAACMGGGRLDAVFSTGRTKATFSAYTNFLMYFRPFHFQSEIGVSVYASTVIGWRWFSVEIQVEISAMLELHGPPIAGVAHLHFWFLEISVRFGPDSPGVPRPTTSQFLVMIKQAENDEEAARVEDHLFSIQRGEIANDQNLVKKDPDLEEHVVRASQLQLNIQSRFPILDAACNNKPAAIRNFDSIFISPMQIVSPVTTSTLKVTVTETDTNNYPAFSCTPIIKKIPSMMWKKYEGDINPSSLGNSTNKTFAMGIMIEPEKSAPSNEGLAAYSVIRFSSESIFHPVPEIKSLETAQMTVSLDSQSSQNDEMTRQRVKQIFGDSQVGVAQQNVLDCWSLFKARYTGGGWQFASPKPSPASKATMPPDINAMRRDRFAQALPVILG</sequence>
<evidence type="ECO:0000313" key="4">
    <source>
        <dbReference type="Proteomes" id="UP000030753"/>
    </source>
</evidence>
<evidence type="ECO:0000259" key="2">
    <source>
        <dbReference type="Pfam" id="PF20248"/>
    </source>
</evidence>
<feature type="compositionally biased region" description="Basic and acidic residues" evidence="1">
    <location>
        <begin position="133"/>
        <end position="142"/>
    </location>
</feature>
<dbReference type="Proteomes" id="UP000030753">
    <property type="component" value="Unassembled WGS sequence"/>
</dbReference>
<dbReference type="InterPro" id="IPR046538">
    <property type="entry name" value="DUF6603"/>
</dbReference>